<accession>A0ABU6JHE8</accession>
<dbReference type="Proteomes" id="UP001352263">
    <property type="component" value="Unassembled WGS sequence"/>
</dbReference>
<dbReference type="InterPro" id="IPR005119">
    <property type="entry name" value="LysR_subst-bd"/>
</dbReference>
<dbReference type="InterPro" id="IPR058163">
    <property type="entry name" value="LysR-type_TF_proteobact-type"/>
</dbReference>
<name>A0ABU6JHE8_9BURK</name>
<evidence type="ECO:0000256" key="2">
    <source>
        <dbReference type="ARBA" id="ARBA00023015"/>
    </source>
</evidence>
<feature type="domain" description="HTH lysR-type" evidence="5">
    <location>
        <begin position="1"/>
        <end position="59"/>
    </location>
</feature>
<evidence type="ECO:0000313" key="7">
    <source>
        <dbReference type="Proteomes" id="UP001352263"/>
    </source>
</evidence>
<keyword evidence="3" id="KW-0238">DNA-binding</keyword>
<sequence length="302" mass="33189">MTSLDLIRIFLAVAKHRSFSLAAQELAISPTACSKGVRALERRHGVVLFRRTTRSVSLTEPGVSLLATLKPAVDQIEEAFAALEPFRERPAGRLRITAPRALGLRVARLLVPSMRTNYPDVSLDLSLNDGVIDLVAEGYDAGIRLGQSIEQDMVTVRLSREMTWSVVAAPQYLERHGVPGVPQDLLSHRTIRYRFNSSGLLHAWRFSSPDGAYELETDTALIANDTAAIAEFARQGLGCAYLPDIEIEADLAQGRLVRVLDASVPKTTGLYLYFPVRTQAQPKMRALIEQAQALAARGMLDV</sequence>
<dbReference type="Gene3D" id="1.10.10.10">
    <property type="entry name" value="Winged helix-like DNA-binding domain superfamily/Winged helix DNA-binding domain"/>
    <property type="match status" value="1"/>
</dbReference>
<dbReference type="InterPro" id="IPR036388">
    <property type="entry name" value="WH-like_DNA-bd_sf"/>
</dbReference>
<dbReference type="EMBL" id="JAWIIV010000043">
    <property type="protein sequence ID" value="MEC4723076.1"/>
    <property type="molecule type" value="Genomic_DNA"/>
</dbReference>
<dbReference type="Gene3D" id="3.40.190.290">
    <property type="match status" value="1"/>
</dbReference>
<proteinExistence type="inferred from homology"/>
<protein>
    <submittedName>
        <fullName evidence="6">LysR family transcriptional regulator</fullName>
    </submittedName>
</protein>
<comment type="similarity">
    <text evidence="1">Belongs to the LysR transcriptional regulatory family.</text>
</comment>
<dbReference type="SUPFAM" id="SSF53850">
    <property type="entry name" value="Periplasmic binding protein-like II"/>
    <property type="match status" value="1"/>
</dbReference>
<keyword evidence="7" id="KW-1185">Reference proteome</keyword>
<keyword evidence="2" id="KW-0805">Transcription regulation</keyword>
<reference evidence="6 7" key="1">
    <citation type="submission" date="2023-10" db="EMBL/GenBank/DDBJ databases">
        <title>Noviherbaspirillum sp. CPCC 100848 genome assembly.</title>
        <authorList>
            <person name="Li X.Y."/>
            <person name="Fang X.M."/>
        </authorList>
    </citation>
    <scope>NUCLEOTIDE SEQUENCE [LARGE SCALE GENOMIC DNA]</scope>
    <source>
        <strain evidence="6 7">CPCC 100848</strain>
    </source>
</reference>
<dbReference type="PANTHER" id="PTHR30537">
    <property type="entry name" value="HTH-TYPE TRANSCRIPTIONAL REGULATOR"/>
    <property type="match status" value="1"/>
</dbReference>
<comment type="caution">
    <text evidence="6">The sequence shown here is derived from an EMBL/GenBank/DDBJ whole genome shotgun (WGS) entry which is preliminary data.</text>
</comment>
<dbReference type="PROSITE" id="PS50931">
    <property type="entry name" value="HTH_LYSR"/>
    <property type="match status" value="1"/>
</dbReference>
<evidence type="ECO:0000313" key="6">
    <source>
        <dbReference type="EMBL" id="MEC4723076.1"/>
    </source>
</evidence>
<evidence type="ECO:0000256" key="4">
    <source>
        <dbReference type="ARBA" id="ARBA00023163"/>
    </source>
</evidence>
<evidence type="ECO:0000256" key="3">
    <source>
        <dbReference type="ARBA" id="ARBA00023125"/>
    </source>
</evidence>
<organism evidence="6 7">
    <name type="scientific">Noviherbaspirillum album</name>
    <dbReference type="NCBI Taxonomy" id="3080276"/>
    <lineage>
        <taxon>Bacteria</taxon>
        <taxon>Pseudomonadati</taxon>
        <taxon>Pseudomonadota</taxon>
        <taxon>Betaproteobacteria</taxon>
        <taxon>Burkholderiales</taxon>
        <taxon>Oxalobacteraceae</taxon>
        <taxon>Noviherbaspirillum</taxon>
    </lineage>
</organism>
<dbReference type="InterPro" id="IPR000847">
    <property type="entry name" value="LysR_HTH_N"/>
</dbReference>
<dbReference type="SUPFAM" id="SSF46785">
    <property type="entry name" value="Winged helix' DNA-binding domain"/>
    <property type="match status" value="1"/>
</dbReference>
<gene>
    <name evidence="6" type="ORF">RY831_28345</name>
</gene>
<evidence type="ECO:0000256" key="1">
    <source>
        <dbReference type="ARBA" id="ARBA00009437"/>
    </source>
</evidence>
<dbReference type="Pfam" id="PF00126">
    <property type="entry name" value="HTH_1"/>
    <property type="match status" value="1"/>
</dbReference>
<evidence type="ECO:0000259" key="5">
    <source>
        <dbReference type="PROSITE" id="PS50931"/>
    </source>
</evidence>
<dbReference type="Pfam" id="PF03466">
    <property type="entry name" value="LysR_substrate"/>
    <property type="match status" value="1"/>
</dbReference>
<dbReference type="InterPro" id="IPR036390">
    <property type="entry name" value="WH_DNA-bd_sf"/>
</dbReference>
<dbReference type="PANTHER" id="PTHR30537:SF5">
    <property type="entry name" value="HTH-TYPE TRANSCRIPTIONAL ACTIVATOR TTDR-RELATED"/>
    <property type="match status" value="1"/>
</dbReference>
<keyword evidence="4" id="KW-0804">Transcription</keyword>
<dbReference type="RefSeq" id="WP_326509699.1">
    <property type="nucleotide sequence ID" value="NZ_JAWIIV010000043.1"/>
</dbReference>